<keyword evidence="1" id="KW-0560">Oxidoreductase</keyword>
<organism evidence="4 5">
    <name type="scientific">Arboricoccus pini</name>
    <dbReference type="NCBI Taxonomy" id="1963835"/>
    <lineage>
        <taxon>Bacteria</taxon>
        <taxon>Pseudomonadati</taxon>
        <taxon>Pseudomonadota</taxon>
        <taxon>Alphaproteobacteria</taxon>
        <taxon>Geminicoccales</taxon>
        <taxon>Geminicoccaceae</taxon>
        <taxon>Arboricoccus</taxon>
    </lineage>
</organism>
<dbReference type="Gene3D" id="1.10.540.10">
    <property type="entry name" value="Acyl-CoA dehydrogenase/oxidase, N-terminal domain"/>
    <property type="match status" value="1"/>
</dbReference>
<dbReference type="AlphaFoldDB" id="A0A212S3A4"/>
<dbReference type="InterPro" id="IPR036250">
    <property type="entry name" value="AcylCo_DH-like_C"/>
</dbReference>
<feature type="domain" description="Acyl-CoA dehydrogenase/oxidase N-terminal" evidence="2">
    <location>
        <begin position="45"/>
        <end position="134"/>
    </location>
</feature>
<dbReference type="OrthoDB" id="2986495at2"/>
<dbReference type="Pfam" id="PF02771">
    <property type="entry name" value="Acyl-CoA_dh_N"/>
    <property type="match status" value="1"/>
</dbReference>
<dbReference type="RefSeq" id="WP_088563064.1">
    <property type="nucleotide sequence ID" value="NZ_FYEH01000022.1"/>
</dbReference>
<dbReference type="InterPro" id="IPR046373">
    <property type="entry name" value="Acyl-CoA_Oxase/DH_mid-dom_sf"/>
</dbReference>
<dbReference type="PANTHER" id="PTHR43884:SF25">
    <property type="entry name" value="ACYL-COA DEHYDROGENASE YDBM-RELATED"/>
    <property type="match status" value="1"/>
</dbReference>
<evidence type="ECO:0000313" key="4">
    <source>
        <dbReference type="EMBL" id="SNB79644.1"/>
    </source>
</evidence>
<evidence type="ECO:0000256" key="1">
    <source>
        <dbReference type="ARBA" id="ARBA00023002"/>
    </source>
</evidence>
<dbReference type="Gene3D" id="2.40.110.10">
    <property type="entry name" value="Butyryl-CoA Dehydrogenase, subunit A, domain 2"/>
    <property type="match status" value="1"/>
</dbReference>
<dbReference type="GO" id="GO:0003995">
    <property type="term" value="F:acyl-CoA dehydrogenase activity"/>
    <property type="evidence" value="ECO:0007669"/>
    <property type="project" value="TreeGrafter"/>
</dbReference>
<dbReference type="PANTHER" id="PTHR43884">
    <property type="entry name" value="ACYL-COA DEHYDROGENASE"/>
    <property type="match status" value="1"/>
</dbReference>
<evidence type="ECO:0000259" key="2">
    <source>
        <dbReference type="Pfam" id="PF02771"/>
    </source>
</evidence>
<gene>
    <name evidence="4" type="ORF">SAMN07250955_1223</name>
</gene>
<accession>A0A212S3A4</accession>
<reference evidence="4 5" key="1">
    <citation type="submission" date="2017-06" db="EMBL/GenBank/DDBJ databases">
        <authorList>
            <person name="Kim H.J."/>
            <person name="Triplett B.A."/>
        </authorList>
    </citation>
    <scope>NUCLEOTIDE SEQUENCE [LARGE SCALE GENOMIC DNA]</scope>
    <source>
        <strain evidence="4 5">B29T1</strain>
    </source>
</reference>
<dbReference type="InterPro" id="IPR013786">
    <property type="entry name" value="AcylCoA_DH/ox_N"/>
</dbReference>
<dbReference type="InterPro" id="IPR013107">
    <property type="entry name" value="Acyl-CoA_DH_C"/>
</dbReference>
<dbReference type="InterPro" id="IPR009100">
    <property type="entry name" value="AcylCoA_DH/oxidase_NM_dom_sf"/>
</dbReference>
<dbReference type="Gene3D" id="1.20.140.10">
    <property type="entry name" value="Butyryl-CoA Dehydrogenase, subunit A, domain 3"/>
    <property type="match status" value="1"/>
</dbReference>
<dbReference type="Pfam" id="PF08028">
    <property type="entry name" value="Acyl-CoA_dh_2"/>
    <property type="match status" value="1"/>
</dbReference>
<sequence length="420" mass="45781">MPSIVVEKPKGVAGREADKALRVVEAAPEAGPAGKRRQVLDEGVLARIAARAPRYDRDNSFFHEDLDELKALGYLRATVPVELGGLGLSLPDLVNEQARLAYHAPSTALALNMHLYWVGAALHLWRKGDQSARFILEEAAAGRIFAAGHGEPGNDLGLAFARTKARPLPDGRYRFEGRKIFTSLSPVWDWLGVHGLDDSDPGRPRIVHAFIRREAPGHRTTETWDTLGVRATRSDDTILEGAIAEAAHVVRVLPVGPPVDDFTDGIASSVMPALGAVYYGIAKRAFDVAITEAKKRTSNALGGRTYAHHPYTAWSAGEASIRLESVKALLDQTAEDWWHQRPTETPWLVRLLASKQHAVEEAKTIVDLAMKIAGAGSLSRRGELERLYRDVRAGSFHPPNTDAVHEVIGKVQLGSFGVPL</sequence>
<dbReference type="PIRSF" id="PIRSF016578">
    <property type="entry name" value="HsaA"/>
    <property type="match status" value="1"/>
</dbReference>
<dbReference type="SUPFAM" id="SSF47203">
    <property type="entry name" value="Acyl-CoA dehydrogenase C-terminal domain-like"/>
    <property type="match status" value="1"/>
</dbReference>
<feature type="domain" description="Acyl-CoA dehydrogenase C-terminal" evidence="3">
    <location>
        <begin position="274"/>
        <end position="397"/>
    </location>
</feature>
<dbReference type="Proteomes" id="UP000197065">
    <property type="component" value="Unassembled WGS sequence"/>
</dbReference>
<dbReference type="InterPro" id="IPR037069">
    <property type="entry name" value="AcylCoA_DH/ox_N_sf"/>
</dbReference>
<evidence type="ECO:0000259" key="3">
    <source>
        <dbReference type="Pfam" id="PF08028"/>
    </source>
</evidence>
<evidence type="ECO:0000313" key="5">
    <source>
        <dbReference type="Proteomes" id="UP000197065"/>
    </source>
</evidence>
<keyword evidence="5" id="KW-1185">Reference proteome</keyword>
<dbReference type="EMBL" id="FYEH01000022">
    <property type="protein sequence ID" value="SNB79644.1"/>
    <property type="molecule type" value="Genomic_DNA"/>
</dbReference>
<protein>
    <submittedName>
        <fullName evidence="4">Acyl-CoA dehydrogenase</fullName>
    </submittedName>
</protein>
<proteinExistence type="predicted"/>
<dbReference type="GO" id="GO:0050660">
    <property type="term" value="F:flavin adenine dinucleotide binding"/>
    <property type="evidence" value="ECO:0007669"/>
    <property type="project" value="InterPro"/>
</dbReference>
<name>A0A212S3A4_9PROT</name>
<dbReference type="SUPFAM" id="SSF56645">
    <property type="entry name" value="Acyl-CoA dehydrogenase NM domain-like"/>
    <property type="match status" value="1"/>
</dbReference>